<dbReference type="RefSeq" id="WP_094017627.1">
    <property type="nucleotide sequence ID" value="NZ_NMQW01000043.1"/>
</dbReference>
<evidence type="ECO:0000313" key="2">
    <source>
        <dbReference type="EMBL" id="OXM83585.1"/>
    </source>
</evidence>
<accession>A0A229UJV0</accession>
<evidence type="ECO:0000313" key="3">
    <source>
        <dbReference type="Proteomes" id="UP000215509"/>
    </source>
</evidence>
<proteinExistence type="predicted"/>
<feature type="transmembrane region" description="Helical" evidence="1">
    <location>
        <begin position="30"/>
        <end position="51"/>
    </location>
</feature>
<feature type="transmembrane region" description="Helical" evidence="1">
    <location>
        <begin position="96"/>
        <end position="116"/>
    </location>
</feature>
<keyword evidence="3" id="KW-1185">Reference proteome</keyword>
<feature type="transmembrane region" description="Helical" evidence="1">
    <location>
        <begin position="128"/>
        <end position="147"/>
    </location>
</feature>
<feature type="transmembrane region" description="Helical" evidence="1">
    <location>
        <begin position="6"/>
        <end position="23"/>
    </location>
</feature>
<feature type="transmembrane region" description="Helical" evidence="1">
    <location>
        <begin position="71"/>
        <end position="89"/>
    </location>
</feature>
<dbReference type="AlphaFoldDB" id="A0A229UJV0"/>
<evidence type="ECO:0000256" key="1">
    <source>
        <dbReference type="SAM" id="Phobius"/>
    </source>
</evidence>
<dbReference type="OrthoDB" id="9934715at2"/>
<protein>
    <submittedName>
        <fullName evidence="2">Uncharacterized protein</fullName>
    </submittedName>
</protein>
<dbReference type="Proteomes" id="UP000215509">
    <property type="component" value="Unassembled WGS sequence"/>
</dbReference>
<keyword evidence="1" id="KW-0812">Transmembrane</keyword>
<dbReference type="EMBL" id="NMQW01000043">
    <property type="protein sequence ID" value="OXM83585.1"/>
    <property type="molecule type" value="Genomic_DNA"/>
</dbReference>
<sequence length="162" mass="18281">MLTVYFLISLFVCIVCLASLGLLRKRMQPLLLLHGYFAGTALMQQSFTVISLNLHYVRPALTWQSFWSVKLPGLFCMPVLLLWALLLLLSDKYHPGGKIALVAAVLLLMTSVDVGINKAGFIEALHWNVLYSLIRYVMILLVLWGYLTLLRSRMRKEGVAGL</sequence>
<reference evidence="2 3" key="1">
    <citation type="submission" date="2017-07" db="EMBL/GenBank/DDBJ databases">
        <title>Genome sequencing and assembly of Paenibacillus rigui.</title>
        <authorList>
            <person name="Mayilraj S."/>
        </authorList>
    </citation>
    <scope>NUCLEOTIDE SEQUENCE [LARGE SCALE GENOMIC DNA]</scope>
    <source>
        <strain evidence="2 3">JCM 16352</strain>
    </source>
</reference>
<keyword evidence="1" id="KW-1133">Transmembrane helix</keyword>
<organism evidence="2 3">
    <name type="scientific">Paenibacillus rigui</name>
    <dbReference type="NCBI Taxonomy" id="554312"/>
    <lineage>
        <taxon>Bacteria</taxon>
        <taxon>Bacillati</taxon>
        <taxon>Bacillota</taxon>
        <taxon>Bacilli</taxon>
        <taxon>Bacillales</taxon>
        <taxon>Paenibacillaceae</taxon>
        <taxon>Paenibacillus</taxon>
    </lineage>
</organism>
<gene>
    <name evidence="2" type="ORF">CF651_25105</name>
</gene>
<keyword evidence="1" id="KW-0472">Membrane</keyword>
<name>A0A229UJV0_9BACL</name>
<comment type="caution">
    <text evidence="2">The sequence shown here is derived from an EMBL/GenBank/DDBJ whole genome shotgun (WGS) entry which is preliminary data.</text>
</comment>